<dbReference type="InterPro" id="IPR051603">
    <property type="entry name" value="Zinc-ADH_QOR/CCCR"/>
</dbReference>
<feature type="domain" description="Enoyl reductase (ER)" evidence="2">
    <location>
        <begin position="15"/>
        <end position="315"/>
    </location>
</feature>
<dbReference type="SUPFAM" id="SSF50129">
    <property type="entry name" value="GroES-like"/>
    <property type="match status" value="1"/>
</dbReference>
<keyword evidence="4" id="KW-1185">Reference proteome</keyword>
<evidence type="ECO:0000256" key="1">
    <source>
        <dbReference type="ARBA" id="ARBA00022857"/>
    </source>
</evidence>
<dbReference type="EMBL" id="CP032624">
    <property type="protein sequence ID" value="AYG03845.1"/>
    <property type="molecule type" value="Genomic_DNA"/>
</dbReference>
<dbReference type="CDD" id="cd05289">
    <property type="entry name" value="MDR_like_2"/>
    <property type="match status" value="1"/>
</dbReference>
<accession>A0A387BIF6</accession>
<evidence type="ECO:0000313" key="3">
    <source>
        <dbReference type="EMBL" id="AYG03845.1"/>
    </source>
</evidence>
<dbReference type="KEGG" id="gry:D7I44_10055"/>
<dbReference type="Pfam" id="PF08240">
    <property type="entry name" value="ADH_N"/>
    <property type="match status" value="1"/>
</dbReference>
<dbReference type="InterPro" id="IPR036291">
    <property type="entry name" value="NAD(P)-bd_dom_sf"/>
</dbReference>
<dbReference type="OrthoDB" id="5195079at2"/>
<dbReference type="GO" id="GO:0016491">
    <property type="term" value="F:oxidoreductase activity"/>
    <property type="evidence" value="ECO:0007669"/>
    <property type="project" value="InterPro"/>
</dbReference>
<dbReference type="SUPFAM" id="SSF51735">
    <property type="entry name" value="NAD(P)-binding Rossmann-fold domains"/>
    <property type="match status" value="1"/>
</dbReference>
<name>A0A387BIF6_9MICO</name>
<dbReference type="InterPro" id="IPR020843">
    <property type="entry name" value="ER"/>
</dbReference>
<dbReference type="PANTHER" id="PTHR44154:SF1">
    <property type="entry name" value="QUINONE OXIDOREDUCTASE"/>
    <property type="match status" value="1"/>
</dbReference>
<dbReference type="SMART" id="SM00829">
    <property type="entry name" value="PKS_ER"/>
    <property type="match status" value="1"/>
</dbReference>
<dbReference type="Gene3D" id="3.90.180.10">
    <property type="entry name" value="Medium-chain alcohol dehydrogenases, catalytic domain"/>
    <property type="match status" value="1"/>
</dbReference>
<dbReference type="Proteomes" id="UP000275069">
    <property type="component" value="Chromosome"/>
</dbReference>
<evidence type="ECO:0000313" key="4">
    <source>
        <dbReference type="Proteomes" id="UP000275069"/>
    </source>
</evidence>
<proteinExistence type="predicted"/>
<evidence type="ECO:0000259" key="2">
    <source>
        <dbReference type="SMART" id="SM00829"/>
    </source>
</evidence>
<organism evidence="3 4">
    <name type="scientific">Gryllotalpicola protaetiae</name>
    <dbReference type="NCBI Taxonomy" id="2419771"/>
    <lineage>
        <taxon>Bacteria</taxon>
        <taxon>Bacillati</taxon>
        <taxon>Actinomycetota</taxon>
        <taxon>Actinomycetes</taxon>
        <taxon>Micrococcales</taxon>
        <taxon>Microbacteriaceae</taxon>
        <taxon>Gryllotalpicola</taxon>
    </lineage>
</organism>
<reference evidence="3 4" key="1">
    <citation type="submission" date="2018-09" db="EMBL/GenBank/DDBJ databases">
        <title>Genome sequencing of strain 2DFW10M-5.</title>
        <authorList>
            <person name="Heo J."/>
            <person name="Kim S.-J."/>
            <person name="Kwon S.-W."/>
        </authorList>
    </citation>
    <scope>NUCLEOTIDE SEQUENCE [LARGE SCALE GENOMIC DNA]</scope>
    <source>
        <strain evidence="3 4">2DFW10M-5</strain>
    </source>
</reference>
<dbReference type="InterPro" id="IPR011032">
    <property type="entry name" value="GroES-like_sf"/>
</dbReference>
<gene>
    <name evidence="3" type="ORF">D7I44_10055</name>
</gene>
<dbReference type="PANTHER" id="PTHR44154">
    <property type="entry name" value="QUINONE OXIDOREDUCTASE"/>
    <property type="match status" value="1"/>
</dbReference>
<sequence>MSTEPSRVLRFQENGEPLDVLLDEQAEVADPPSGSIRVHVIATGLNPADWALTTGFLPGPLPRGVGYDVAGVVESIGDGVAATHVGDVVFGSADLSLPSAGVAELAILNHWAAVPTGLDPVQAATLPMVAITTAWTLDVLDLQPGTTLLVNGAGGMVGYAMVQIALRRGLKVIATAGPAFTRDLEAFGAQVTAYGDGIVERVRAITGGAGVDFVLDASRANSGSLGDFVALTGGDPQRVMTISNHAGADELGARVNLRELRTAALAPADEVFAEFGELAARGEFHLPIAEVFPFDRWRDAVERSVSGHPHGKLVLLAPPAA</sequence>
<dbReference type="Pfam" id="PF13602">
    <property type="entry name" value="ADH_zinc_N_2"/>
    <property type="match status" value="1"/>
</dbReference>
<keyword evidence="1" id="KW-0521">NADP</keyword>
<dbReference type="RefSeq" id="WP_120789377.1">
    <property type="nucleotide sequence ID" value="NZ_CP032624.1"/>
</dbReference>
<dbReference type="AlphaFoldDB" id="A0A387BIF6"/>
<dbReference type="InterPro" id="IPR013154">
    <property type="entry name" value="ADH-like_N"/>
</dbReference>
<protein>
    <submittedName>
        <fullName evidence="3">NADP-dependent oxidoreductase</fullName>
    </submittedName>
</protein>